<feature type="transmembrane region" description="Helical" evidence="6">
    <location>
        <begin position="113"/>
        <end position="135"/>
    </location>
</feature>
<dbReference type="PANTHER" id="PTHR11562">
    <property type="entry name" value="CATION EFFLUX PROTEIN/ ZINC TRANSPORTER"/>
    <property type="match status" value="1"/>
</dbReference>
<evidence type="ECO:0000256" key="1">
    <source>
        <dbReference type="ARBA" id="ARBA00004141"/>
    </source>
</evidence>
<gene>
    <name evidence="8" type="ORF">LB452_02720</name>
</gene>
<dbReference type="InterPro" id="IPR036163">
    <property type="entry name" value="HMA_dom_sf"/>
</dbReference>
<keyword evidence="3" id="KW-0862">Zinc</keyword>
<comment type="caution">
    <text evidence="8">The sequence shown here is derived from an EMBL/GenBank/DDBJ whole genome shotgun (WGS) entry which is preliminary data.</text>
</comment>
<evidence type="ECO:0000256" key="5">
    <source>
        <dbReference type="ARBA" id="ARBA00023136"/>
    </source>
</evidence>
<feature type="transmembrane region" description="Helical" evidence="6">
    <location>
        <begin position="86"/>
        <end position="107"/>
    </location>
</feature>
<proteinExistence type="predicted"/>
<evidence type="ECO:0000256" key="6">
    <source>
        <dbReference type="SAM" id="Phobius"/>
    </source>
</evidence>
<dbReference type="RefSeq" id="WP_224460189.1">
    <property type="nucleotide sequence ID" value="NZ_JAIQZE010000002.1"/>
</dbReference>
<keyword evidence="2 6" id="KW-0812">Transmembrane</keyword>
<dbReference type="EMBL" id="JAIQZE010000002">
    <property type="protein sequence ID" value="MBZ9777825.1"/>
    <property type="molecule type" value="Genomic_DNA"/>
</dbReference>
<dbReference type="Proteomes" id="UP001199314">
    <property type="component" value="Unassembled WGS sequence"/>
</dbReference>
<dbReference type="Pfam" id="PF01545">
    <property type="entry name" value="Cation_efflux"/>
    <property type="match status" value="1"/>
</dbReference>
<dbReference type="SUPFAM" id="SSF161111">
    <property type="entry name" value="Cation efflux protein transmembrane domain-like"/>
    <property type="match status" value="1"/>
</dbReference>
<keyword evidence="3" id="KW-0864">Zinc transport</keyword>
<feature type="transmembrane region" description="Helical" evidence="6">
    <location>
        <begin position="147"/>
        <end position="164"/>
    </location>
</feature>
<evidence type="ECO:0000256" key="4">
    <source>
        <dbReference type="ARBA" id="ARBA00022989"/>
    </source>
</evidence>
<feature type="transmembrane region" description="Helical" evidence="6">
    <location>
        <begin position="242"/>
        <end position="260"/>
    </location>
</feature>
<evidence type="ECO:0000256" key="2">
    <source>
        <dbReference type="ARBA" id="ARBA00022692"/>
    </source>
</evidence>
<comment type="subcellular location">
    <subcellularLocation>
        <location evidence="1">Membrane</location>
        <topology evidence="1">Multi-pass membrane protein</topology>
    </subcellularLocation>
</comment>
<keyword evidence="5 6" id="KW-0472">Membrane</keyword>
<feature type="domain" description="Cation efflux protein transmembrane" evidence="7">
    <location>
        <begin position="88"/>
        <end position="261"/>
    </location>
</feature>
<reference evidence="9" key="1">
    <citation type="submission" date="2023-07" db="EMBL/GenBank/DDBJ databases">
        <title>Novel species isolated from saline lakes on Tibetan Plateau.</title>
        <authorList>
            <person name="Lu H."/>
        </authorList>
    </citation>
    <scope>NUCLEOTIDE SEQUENCE [LARGE SCALE GENOMIC DNA]</scope>
    <source>
        <strain evidence="9">CAK8W</strain>
    </source>
</reference>
<feature type="transmembrane region" description="Helical" evidence="6">
    <location>
        <begin position="176"/>
        <end position="198"/>
    </location>
</feature>
<evidence type="ECO:0000259" key="7">
    <source>
        <dbReference type="Pfam" id="PF01545"/>
    </source>
</evidence>
<evidence type="ECO:0000313" key="9">
    <source>
        <dbReference type="Proteomes" id="UP001199314"/>
    </source>
</evidence>
<keyword evidence="3" id="KW-0813">Transport</keyword>
<evidence type="ECO:0000256" key="3">
    <source>
        <dbReference type="ARBA" id="ARBA00022906"/>
    </source>
</evidence>
<dbReference type="SUPFAM" id="SSF55008">
    <property type="entry name" value="HMA, heavy metal-associated domain"/>
    <property type="match status" value="1"/>
</dbReference>
<organism evidence="8 9">
    <name type="scientific">Psychroflexus longus</name>
    <dbReference type="NCBI Taxonomy" id="2873596"/>
    <lineage>
        <taxon>Bacteria</taxon>
        <taxon>Pseudomonadati</taxon>
        <taxon>Bacteroidota</taxon>
        <taxon>Flavobacteriia</taxon>
        <taxon>Flavobacteriales</taxon>
        <taxon>Flavobacteriaceae</taxon>
        <taxon>Psychroflexus</taxon>
    </lineage>
</organism>
<dbReference type="Gene3D" id="1.20.1510.10">
    <property type="entry name" value="Cation efflux protein transmembrane domain"/>
    <property type="match status" value="1"/>
</dbReference>
<name>A0ABS7XFT0_9FLAO</name>
<sequence length="264" mass="29393">MNKTIFEITKMDCPSEENLIRMKLDGISSIANLDFDIPNRKLTVFHSGQVDQIEKSILELNLGGKKMSTEQTDQTEFKENANQKKLLWTVLIINFAFFLIEMTTGLISKSMGLAADSLDMLADSFVYGISLFAVGETLIRKKQIAKLAGYFQIILAIIGFVEVLRRFFGAEEMPDFLTMIIVSIFALIANGICLYLLQKSKSKEEAHMKASMIFTSNDVVINLGVITAGILVNWLNSNKPDLIIGTIVFALVIQGAIRILKLGK</sequence>
<keyword evidence="4 6" id="KW-1133">Transmembrane helix</keyword>
<keyword evidence="9" id="KW-1185">Reference proteome</keyword>
<dbReference type="InterPro" id="IPR058533">
    <property type="entry name" value="Cation_efflux_TM"/>
</dbReference>
<keyword evidence="3" id="KW-0406">Ion transport</keyword>
<dbReference type="PANTHER" id="PTHR11562:SF17">
    <property type="entry name" value="RE54080P-RELATED"/>
    <property type="match status" value="1"/>
</dbReference>
<dbReference type="InterPro" id="IPR027469">
    <property type="entry name" value="Cation_efflux_TMD_sf"/>
</dbReference>
<dbReference type="InterPro" id="IPR050681">
    <property type="entry name" value="CDF/SLC30A"/>
</dbReference>
<feature type="transmembrane region" description="Helical" evidence="6">
    <location>
        <begin position="219"/>
        <end position="236"/>
    </location>
</feature>
<accession>A0ABS7XFT0</accession>
<protein>
    <submittedName>
        <fullName evidence="8">Cation transporter</fullName>
    </submittedName>
</protein>
<evidence type="ECO:0000313" key="8">
    <source>
        <dbReference type="EMBL" id="MBZ9777825.1"/>
    </source>
</evidence>